<dbReference type="Proteomes" id="UP000050514">
    <property type="component" value="Unassembled WGS sequence"/>
</dbReference>
<dbReference type="EMBL" id="LGHJ01000018">
    <property type="protein sequence ID" value="KPL74239.1"/>
    <property type="molecule type" value="Genomic_DNA"/>
</dbReference>
<dbReference type="RefSeq" id="WP_061915546.1">
    <property type="nucleotide sequence ID" value="NZ_DF967971.1"/>
</dbReference>
<dbReference type="OrthoDB" id="166537at2"/>
<gene>
    <name evidence="1" type="ORF">AC812_13110</name>
</gene>
<protein>
    <submittedName>
        <fullName evidence="1">Uncharacterized protein</fullName>
    </submittedName>
</protein>
<sequence>MTPTLMDSRKPTYRDVSEEYGRILTAAVISAQFRQLLLSNPAKALAAGFGGEAFHLSSEDRSRLVAIRATSLADFASQLSGYNANRSVQSAVCGD</sequence>
<dbReference type="AlphaFoldDB" id="A0A0P6WVH2"/>
<proteinExistence type="predicted"/>
<comment type="caution">
    <text evidence="1">The sequence shown here is derived from an EMBL/GenBank/DDBJ whole genome shotgun (WGS) entry which is preliminary data.</text>
</comment>
<accession>A0A0P6WVH2</accession>
<evidence type="ECO:0000313" key="1">
    <source>
        <dbReference type="EMBL" id="KPL74239.1"/>
    </source>
</evidence>
<reference evidence="1 2" key="1">
    <citation type="submission" date="2015-07" db="EMBL/GenBank/DDBJ databases">
        <title>Draft genome of Bellilinea caldifistulae DSM 17877.</title>
        <authorList>
            <person name="Hemp J."/>
            <person name="Ward L.M."/>
            <person name="Pace L.A."/>
            <person name="Fischer W.W."/>
        </authorList>
    </citation>
    <scope>NUCLEOTIDE SEQUENCE [LARGE SCALE GENOMIC DNA]</scope>
    <source>
        <strain evidence="1 2">GOMI-1</strain>
    </source>
</reference>
<keyword evidence="2" id="KW-1185">Reference proteome</keyword>
<name>A0A0P6WVH2_9CHLR</name>
<evidence type="ECO:0000313" key="2">
    <source>
        <dbReference type="Proteomes" id="UP000050514"/>
    </source>
</evidence>
<organism evidence="1 2">
    <name type="scientific">Bellilinea caldifistulae</name>
    <dbReference type="NCBI Taxonomy" id="360411"/>
    <lineage>
        <taxon>Bacteria</taxon>
        <taxon>Bacillati</taxon>
        <taxon>Chloroflexota</taxon>
        <taxon>Anaerolineae</taxon>
        <taxon>Anaerolineales</taxon>
        <taxon>Anaerolineaceae</taxon>
        <taxon>Bellilinea</taxon>
    </lineage>
</organism>